<feature type="non-terminal residue" evidence="2">
    <location>
        <position position="1"/>
    </location>
</feature>
<protein>
    <recommendedName>
        <fullName evidence="1">N-acetyltransferase domain-containing protein</fullName>
    </recommendedName>
</protein>
<dbReference type="InterPro" id="IPR000182">
    <property type="entry name" value="GNAT_dom"/>
</dbReference>
<dbReference type="SUPFAM" id="SSF55729">
    <property type="entry name" value="Acyl-CoA N-acyltransferases (Nat)"/>
    <property type="match status" value="1"/>
</dbReference>
<dbReference type="Pfam" id="PF00583">
    <property type="entry name" value="Acetyltransf_1"/>
    <property type="match status" value="1"/>
</dbReference>
<comment type="caution">
    <text evidence="2">The sequence shown here is derived from an EMBL/GenBank/DDBJ whole genome shotgun (WGS) entry which is preliminary data.</text>
</comment>
<name>A0AAN5D327_9BILA</name>
<dbReference type="Gene3D" id="3.40.630.30">
    <property type="match status" value="1"/>
</dbReference>
<reference evidence="3" key="1">
    <citation type="submission" date="2022-10" db="EMBL/GenBank/DDBJ databases">
        <title>Genome assembly of Pristionchus species.</title>
        <authorList>
            <person name="Yoshida K."/>
            <person name="Sommer R.J."/>
        </authorList>
    </citation>
    <scope>NUCLEOTIDE SEQUENCE [LARGE SCALE GENOMIC DNA]</scope>
    <source>
        <strain evidence="3">RS5460</strain>
    </source>
</reference>
<dbReference type="GO" id="GO:0008080">
    <property type="term" value="F:N-acetyltransferase activity"/>
    <property type="evidence" value="ECO:0007669"/>
    <property type="project" value="TreeGrafter"/>
</dbReference>
<keyword evidence="3" id="KW-1185">Reference proteome</keyword>
<gene>
    <name evidence="2" type="ORF">PMAYCL1PPCAC_25838</name>
</gene>
<dbReference type="CDD" id="cd04301">
    <property type="entry name" value="NAT_SF"/>
    <property type="match status" value="1"/>
</dbReference>
<sequence length="206" mass="23160">YSFATHPDVPEIHEFLLSDFLFSRALNAAIGLTREDAYDIYRGIVKENINGTSVVVRDENLFLSIVRLSSYEDRHSVPAHYDLDDFGPKLSQIVKIIAKINEWKWELIPDDIDRLFDIKLISVAEKCRGLGIGKELLVFGLDAAREEGAGGAYAEAVSVVSQGLFAKNGYSVIREIVHEEWLDEEGKQVFVCPDGTKSVQLVFKRI</sequence>
<feature type="domain" description="N-acetyltransferase" evidence="1">
    <location>
        <begin position="118"/>
        <end position="170"/>
    </location>
</feature>
<dbReference type="PANTHER" id="PTHR20905">
    <property type="entry name" value="N-ACETYLTRANSFERASE-RELATED"/>
    <property type="match status" value="1"/>
</dbReference>
<dbReference type="AlphaFoldDB" id="A0AAN5D327"/>
<organism evidence="2 3">
    <name type="scientific">Pristionchus mayeri</name>
    <dbReference type="NCBI Taxonomy" id="1317129"/>
    <lineage>
        <taxon>Eukaryota</taxon>
        <taxon>Metazoa</taxon>
        <taxon>Ecdysozoa</taxon>
        <taxon>Nematoda</taxon>
        <taxon>Chromadorea</taxon>
        <taxon>Rhabditida</taxon>
        <taxon>Rhabditina</taxon>
        <taxon>Diplogasteromorpha</taxon>
        <taxon>Diplogasteroidea</taxon>
        <taxon>Neodiplogasteridae</taxon>
        <taxon>Pristionchus</taxon>
    </lineage>
</organism>
<proteinExistence type="predicted"/>
<evidence type="ECO:0000259" key="1">
    <source>
        <dbReference type="Pfam" id="PF00583"/>
    </source>
</evidence>
<dbReference type="InterPro" id="IPR016181">
    <property type="entry name" value="Acyl_CoA_acyltransferase"/>
</dbReference>
<dbReference type="Proteomes" id="UP001328107">
    <property type="component" value="Unassembled WGS sequence"/>
</dbReference>
<dbReference type="EMBL" id="BTRK01000005">
    <property type="protein sequence ID" value="GMR55643.1"/>
    <property type="molecule type" value="Genomic_DNA"/>
</dbReference>
<accession>A0AAN5D327</accession>
<dbReference type="PANTHER" id="PTHR20905:SF30">
    <property type="entry name" value="N-ACETYLTRANSFERASE DOMAIN-CONTAINING PROTEIN"/>
    <property type="match status" value="1"/>
</dbReference>
<evidence type="ECO:0000313" key="3">
    <source>
        <dbReference type="Proteomes" id="UP001328107"/>
    </source>
</evidence>
<evidence type="ECO:0000313" key="2">
    <source>
        <dbReference type="EMBL" id="GMR55643.1"/>
    </source>
</evidence>